<gene>
    <name evidence="1" type="ORF">KQX54_016277</name>
</gene>
<sequence>MYILNSRKKTVVFLLSCYNSPDWQFENFKLILFKFNSSDFLWITQARTHSALPSNPTVSTYLMSGLSFWEFLTSLLRKLTNDAFDWNDDVISENSNWKDIQ</sequence>
<name>A0AAV7IZ09_COTGL</name>
<accession>A0AAV7IZ09</accession>
<dbReference type="AlphaFoldDB" id="A0AAV7IZ09"/>
<evidence type="ECO:0000313" key="2">
    <source>
        <dbReference type="Proteomes" id="UP000826195"/>
    </source>
</evidence>
<evidence type="ECO:0000313" key="1">
    <source>
        <dbReference type="EMBL" id="KAH0561345.1"/>
    </source>
</evidence>
<keyword evidence="2" id="KW-1185">Reference proteome</keyword>
<proteinExistence type="predicted"/>
<dbReference type="Proteomes" id="UP000826195">
    <property type="component" value="Unassembled WGS sequence"/>
</dbReference>
<comment type="caution">
    <text evidence="1">The sequence shown here is derived from an EMBL/GenBank/DDBJ whole genome shotgun (WGS) entry which is preliminary data.</text>
</comment>
<protein>
    <submittedName>
        <fullName evidence="1">Uncharacterized protein</fullName>
    </submittedName>
</protein>
<reference evidence="1 2" key="1">
    <citation type="journal article" date="2021" name="J. Hered.">
        <title>A chromosome-level genome assembly of the parasitoid wasp, Cotesia glomerata (Hymenoptera: Braconidae).</title>
        <authorList>
            <person name="Pinto B.J."/>
            <person name="Weis J.J."/>
            <person name="Gamble T."/>
            <person name="Ode P.J."/>
            <person name="Paul R."/>
            <person name="Zaspel J.M."/>
        </authorList>
    </citation>
    <scope>NUCLEOTIDE SEQUENCE [LARGE SCALE GENOMIC DNA]</scope>
    <source>
        <strain evidence="1">CgM1</strain>
    </source>
</reference>
<organism evidence="1 2">
    <name type="scientific">Cotesia glomerata</name>
    <name type="common">Lepidopteran parasitic wasp</name>
    <name type="synonym">Apanteles glomeratus</name>
    <dbReference type="NCBI Taxonomy" id="32391"/>
    <lineage>
        <taxon>Eukaryota</taxon>
        <taxon>Metazoa</taxon>
        <taxon>Ecdysozoa</taxon>
        <taxon>Arthropoda</taxon>
        <taxon>Hexapoda</taxon>
        <taxon>Insecta</taxon>
        <taxon>Pterygota</taxon>
        <taxon>Neoptera</taxon>
        <taxon>Endopterygota</taxon>
        <taxon>Hymenoptera</taxon>
        <taxon>Apocrita</taxon>
        <taxon>Ichneumonoidea</taxon>
        <taxon>Braconidae</taxon>
        <taxon>Microgastrinae</taxon>
        <taxon>Cotesia</taxon>
    </lineage>
</organism>
<dbReference type="EMBL" id="JAHXZJ010000374">
    <property type="protein sequence ID" value="KAH0561345.1"/>
    <property type="molecule type" value="Genomic_DNA"/>
</dbReference>